<dbReference type="GO" id="GO:0002143">
    <property type="term" value="P:tRNA wobble position uridine thiolation"/>
    <property type="evidence" value="ECO:0007669"/>
    <property type="project" value="TreeGrafter"/>
</dbReference>
<dbReference type="CDD" id="cd01998">
    <property type="entry name" value="MnmA_TRMU-like"/>
    <property type="match status" value="1"/>
</dbReference>
<dbReference type="InterPro" id="IPR046885">
    <property type="entry name" value="MnmA-like_C"/>
</dbReference>
<dbReference type="Gene3D" id="2.40.30.10">
    <property type="entry name" value="Translation factors"/>
    <property type="match status" value="1"/>
</dbReference>
<dbReference type="Pfam" id="PF20258">
    <property type="entry name" value="tRNA_Me_trans_C"/>
    <property type="match status" value="1"/>
</dbReference>
<dbReference type="AlphaFoldDB" id="A0AAV8VAN4"/>
<keyword evidence="10" id="KW-0694">RNA-binding</keyword>
<gene>
    <name evidence="16" type="ORF">NQ315_004437</name>
</gene>
<sequence length="667" mass="75649">MKKRKVIIGLSGGVDSSVAAHLLVEAGYDVEGLFMRNWDSATNNDFLGNKMIDDEICSQEMDYADAVKVADEIGIPLHRVDFVQEYWDRVFTYFLKEYKAGRTPNPDIMCNKEIKFKAFLDHALGLGADMIATGHYARLINVNKSESLLESVSLTDRESDLFLVRNKTYGIHDQQRDCDGEIWMLRGVDNNKDQKRRFTDFLQNYLPAQLSKMMTLEGRIVGEHIGLMYYTIGQRKGLGIGGDGEAWFVLGKKVEQNVLIVGQGFDHHYVYANEAIVTNVNWIPIEKFEGIYVCTAKFRYRQKDVPVEIEWIDIKTLKVKCLELVRAITPGQAAVFYDGEVCLGGGFGETMEQMFIEGVLLREIFRNDENDFAICSLLLMGHNASEEIINGATKPIYDADIPNGFEDNDYGSVTISGYFPKLNDTNLYHFTGKWMEHHRYGWQFQVASFKRNQIAVSSKSSVTAYLSSDTFKGIGKKTAEAIVNTLGVDAVEIILKDRSKLQGVKGVSKKQQDIVFHTLQERQGDELILGPLYSYGISPKFVVKILKIYEKEALSIIHANPYQLSVDIEGIGFLKADEIARTIGIELDDPRRIQAALIHVMTRVSSQEGHTYILKDQLVETAMKFLNKDTRIEAIMVEKEMIKLVQNKQLSEEEDCLFFASFNECRN</sequence>
<dbReference type="GO" id="GO:0000049">
    <property type="term" value="F:tRNA binding"/>
    <property type="evidence" value="ECO:0007669"/>
    <property type="project" value="UniProtKB-KW"/>
</dbReference>
<evidence type="ECO:0000256" key="1">
    <source>
        <dbReference type="ARBA" id="ARBA00003986"/>
    </source>
</evidence>
<dbReference type="PANTHER" id="PTHR11933">
    <property type="entry name" value="TRNA 5-METHYLAMINOMETHYL-2-THIOURIDYLATE -METHYLTRANSFERASE"/>
    <property type="match status" value="1"/>
</dbReference>
<feature type="domain" description="tRNA-specific 2-thiouridylase MnmA-like C-terminal" evidence="13">
    <location>
        <begin position="275"/>
        <end position="346"/>
    </location>
</feature>
<keyword evidence="5" id="KW-0820">tRNA-binding</keyword>
<dbReference type="EMBL" id="JANEYG010000205">
    <property type="protein sequence ID" value="KAJ8911244.1"/>
    <property type="molecule type" value="Genomic_DNA"/>
</dbReference>
<dbReference type="EC" id="2.8.1.14" evidence="3"/>
<organism evidence="16 17">
    <name type="scientific">Exocentrus adspersus</name>
    <dbReference type="NCBI Taxonomy" id="1586481"/>
    <lineage>
        <taxon>Eukaryota</taxon>
        <taxon>Metazoa</taxon>
        <taxon>Ecdysozoa</taxon>
        <taxon>Arthropoda</taxon>
        <taxon>Hexapoda</taxon>
        <taxon>Insecta</taxon>
        <taxon>Pterygota</taxon>
        <taxon>Neoptera</taxon>
        <taxon>Endopterygota</taxon>
        <taxon>Coleoptera</taxon>
        <taxon>Polyphaga</taxon>
        <taxon>Cucujiformia</taxon>
        <taxon>Chrysomeloidea</taxon>
        <taxon>Cerambycidae</taxon>
        <taxon>Lamiinae</taxon>
        <taxon>Acanthocinini</taxon>
        <taxon>Exocentrus</taxon>
    </lineage>
</organism>
<evidence type="ECO:0000256" key="11">
    <source>
        <dbReference type="ARBA" id="ARBA00049564"/>
    </source>
</evidence>
<evidence type="ECO:0000256" key="6">
    <source>
        <dbReference type="ARBA" id="ARBA00022679"/>
    </source>
</evidence>
<dbReference type="FunFam" id="2.40.30.10:FF:000023">
    <property type="entry name" value="tRNA-specific 2-thiouridylase MnmA"/>
    <property type="match status" value="1"/>
</dbReference>
<evidence type="ECO:0000256" key="7">
    <source>
        <dbReference type="ARBA" id="ARBA00022694"/>
    </source>
</evidence>
<dbReference type="InterPro" id="IPR004506">
    <property type="entry name" value="MnmA-like"/>
</dbReference>
<dbReference type="Pfam" id="PF20259">
    <property type="entry name" value="tRNA_Me_trans_M"/>
    <property type="match status" value="1"/>
</dbReference>
<keyword evidence="8" id="KW-0547">Nucleotide-binding</keyword>
<keyword evidence="7" id="KW-0819">tRNA processing</keyword>
<feature type="domain" description="ATP-dependent RecD2 DNA helicase-like helix-hairpin-helix" evidence="12">
    <location>
        <begin position="526"/>
        <end position="612"/>
    </location>
</feature>
<evidence type="ECO:0000313" key="17">
    <source>
        <dbReference type="Proteomes" id="UP001159042"/>
    </source>
</evidence>
<accession>A0AAV8VAN4</accession>
<name>A0AAV8VAN4_9CUCU</name>
<evidence type="ECO:0000259" key="12">
    <source>
        <dbReference type="Pfam" id="PF14490"/>
    </source>
</evidence>
<dbReference type="GO" id="GO:0061708">
    <property type="term" value="F:tRNA-5-taurinomethyluridine 2-sulfurtransferase"/>
    <property type="evidence" value="ECO:0007669"/>
    <property type="project" value="UniProtKB-EC"/>
</dbReference>
<evidence type="ECO:0000256" key="8">
    <source>
        <dbReference type="ARBA" id="ARBA00022741"/>
    </source>
</evidence>
<protein>
    <recommendedName>
        <fullName evidence="3">tRNA-5-taurinomethyluridine 2-sulfurtransferase</fullName>
        <ecNumber evidence="3">2.8.1.14</ecNumber>
    </recommendedName>
</protein>
<evidence type="ECO:0000256" key="4">
    <source>
        <dbReference type="ARBA" id="ARBA00022490"/>
    </source>
</evidence>
<dbReference type="SUPFAM" id="SSF52402">
    <property type="entry name" value="Adenine nucleotide alpha hydrolases-like"/>
    <property type="match status" value="1"/>
</dbReference>
<comment type="function">
    <text evidence="1">Catalyzes the 2-thiolation of uridine at the wobble position (U34) of mitochondrial tRNA(Lys), tRNA(Glu) and tRNA(Gln). Required for the formation of 5-taurinomethyl-2-thiouridine (tm5s2U) of mitochondrial tRNA(Lys), tRNA(Glu), and tRNA(Gln) at the wobble position. ATP is required to activate the C2 atom of the wobble base.</text>
</comment>
<evidence type="ECO:0000256" key="10">
    <source>
        <dbReference type="ARBA" id="ARBA00022884"/>
    </source>
</evidence>
<reference evidence="16 17" key="1">
    <citation type="journal article" date="2023" name="Insect Mol. Biol.">
        <title>Genome sequencing provides insights into the evolution of gene families encoding plant cell wall-degrading enzymes in longhorned beetles.</title>
        <authorList>
            <person name="Shin N.R."/>
            <person name="Okamura Y."/>
            <person name="Kirsch R."/>
            <person name="Pauchet Y."/>
        </authorList>
    </citation>
    <scope>NUCLEOTIDE SEQUENCE [LARGE SCALE GENOMIC DNA]</scope>
    <source>
        <strain evidence="16">EAD_L_NR</strain>
    </source>
</reference>
<keyword evidence="9" id="KW-0067">ATP-binding</keyword>
<evidence type="ECO:0000313" key="16">
    <source>
        <dbReference type="EMBL" id="KAJ8911244.1"/>
    </source>
</evidence>
<dbReference type="PANTHER" id="PTHR11933:SF5">
    <property type="entry name" value="MITOCHONDRIAL TRNA-SPECIFIC 2-THIOURIDYLASE 1"/>
    <property type="match status" value="1"/>
</dbReference>
<evidence type="ECO:0000259" key="15">
    <source>
        <dbReference type="Pfam" id="PF23139"/>
    </source>
</evidence>
<dbReference type="Proteomes" id="UP001159042">
    <property type="component" value="Unassembled WGS sequence"/>
</dbReference>
<dbReference type="Gene3D" id="3.40.50.620">
    <property type="entry name" value="HUPs"/>
    <property type="match status" value="1"/>
</dbReference>
<dbReference type="Gene3D" id="1.10.10.2220">
    <property type="match status" value="1"/>
</dbReference>
<dbReference type="Pfam" id="PF23139">
    <property type="entry name" value="OB_YrrC"/>
    <property type="match status" value="1"/>
</dbReference>
<comment type="catalytic activity">
    <reaction evidence="11">
        <text>5-taurinomethyluridine(34) in tRNA + S-sulfanyl-L-cysteinyl-[protein] + AH2 + ATP = 5-taurinomethyl-2-thiouridine(34) in tRNA + L-cysteinyl-[protein] + A + AMP + diphosphate + H(+)</text>
        <dbReference type="Rhea" id="RHEA:47040"/>
        <dbReference type="Rhea" id="RHEA-COMP:10131"/>
        <dbReference type="Rhea" id="RHEA-COMP:11726"/>
        <dbReference type="Rhea" id="RHEA-COMP:11732"/>
        <dbReference type="Rhea" id="RHEA-COMP:11733"/>
        <dbReference type="ChEBI" id="CHEBI:13193"/>
        <dbReference type="ChEBI" id="CHEBI:15378"/>
        <dbReference type="ChEBI" id="CHEBI:17499"/>
        <dbReference type="ChEBI" id="CHEBI:29950"/>
        <dbReference type="ChEBI" id="CHEBI:30616"/>
        <dbReference type="ChEBI" id="CHEBI:33019"/>
        <dbReference type="ChEBI" id="CHEBI:61963"/>
        <dbReference type="ChEBI" id="CHEBI:87171"/>
        <dbReference type="ChEBI" id="CHEBI:87172"/>
        <dbReference type="ChEBI" id="CHEBI:456215"/>
        <dbReference type="EC" id="2.8.1.14"/>
    </reaction>
</comment>
<evidence type="ECO:0000256" key="9">
    <source>
        <dbReference type="ARBA" id="ARBA00022840"/>
    </source>
</evidence>
<dbReference type="Pfam" id="PF14490">
    <property type="entry name" value="HHH_RecD2"/>
    <property type="match status" value="1"/>
</dbReference>
<evidence type="ECO:0000256" key="2">
    <source>
        <dbReference type="ARBA" id="ARBA00006191"/>
    </source>
</evidence>
<dbReference type="InterPro" id="IPR046884">
    <property type="entry name" value="MnmA-like_central"/>
</dbReference>
<feature type="domain" description="tRNA-specific 2-thiouridylase MnmA-like central" evidence="14">
    <location>
        <begin position="200"/>
        <end position="263"/>
    </location>
</feature>
<evidence type="ECO:0000256" key="5">
    <source>
        <dbReference type="ARBA" id="ARBA00022555"/>
    </source>
</evidence>
<proteinExistence type="inferred from homology"/>
<evidence type="ECO:0000256" key="3">
    <source>
        <dbReference type="ARBA" id="ARBA00011953"/>
    </source>
</evidence>
<evidence type="ECO:0000259" key="14">
    <source>
        <dbReference type="Pfam" id="PF20259"/>
    </source>
</evidence>
<keyword evidence="6" id="KW-0808">Transferase</keyword>
<dbReference type="InterPro" id="IPR029493">
    <property type="entry name" value="RecD2-like_HHH"/>
</dbReference>
<keyword evidence="4" id="KW-0963">Cytoplasm</keyword>
<dbReference type="InterPro" id="IPR055446">
    <property type="entry name" value="RecD2_N_OB"/>
</dbReference>
<dbReference type="Gene3D" id="1.10.150.20">
    <property type="entry name" value="5' to 3' exonuclease, C-terminal subdomain"/>
    <property type="match status" value="1"/>
</dbReference>
<comment type="caution">
    <text evidence="16">The sequence shown here is derived from an EMBL/GenBank/DDBJ whole genome shotgun (WGS) entry which is preliminary data.</text>
</comment>
<dbReference type="InterPro" id="IPR014729">
    <property type="entry name" value="Rossmann-like_a/b/a_fold"/>
</dbReference>
<dbReference type="GO" id="GO:0005524">
    <property type="term" value="F:ATP binding"/>
    <property type="evidence" value="ECO:0007669"/>
    <property type="project" value="UniProtKB-KW"/>
</dbReference>
<evidence type="ECO:0000259" key="13">
    <source>
        <dbReference type="Pfam" id="PF20258"/>
    </source>
</evidence>
<comment type="similarity">
    <text evidence="2">Belongs to the MnmA/TRMU family.</text>
</comment>
<feature type="domain" description="ATP-dependent RecD2 DNA helicase OB-fold" evidence="15">
    <location>
        <begin position="355"/>
        <end position="451"/>
    </location>
</feature>
<keyword evidence="17" id="KW-1185">Reference proteome</keyword>
<dbReference type="Pfam" id="PF03054">
    <property type="entry name" value="tRNA_Me_trans"/>
    <property type="match status" value="1"/>
</dbReference>